<evidence type="ECO:0000313" key="2">
    <source>
        <dbReference type="EMBL" id="MFC4824768.1"/>
    </source>
</evidence>
<evidence type="ECO:0000313" key="3">
    <source>
        <dbReference type="Proteomes" id="UP001595945"/>
    </source>
</evidence>
<proteinExistence type="predicted"/>
<feature type="transmembrane region" description="Helical" evidence="1">
    <location>
        <begin position="21"/>
        <end position="40"/>
    </location>
</feature>
<accession>A0ABD5Q2F6</accession>
<name>A0ABD5Q2F6_9EURY</name>
<dbReference type="RefSeq" id="WP_254269511.1">
    <property type="nucleotide sequence ID" value="NZ_CP100400.1"/>
</dbReference>
<reference evidence="2 3" key="1">
    <citation type="journal article" date="2019" name="Int. J. Syst. Evol. Microbiol.">
        <title>The Global Catalogue of Microorganisms (GCM) 10K type strain sequencing project: providing services to taxonomists for standard genome sequencing and annotation.</title>
        <authorList>
            <consortium name="The Broad Institute Genomics Platform"/>
            <consortium name="The Broad Institute Genome Sequencing Center for Infectious Disease"/>
            <person name="Wu L."/>
            <person name="Ma J."/>
        </authorList>
    </citation>
    <scope>NUCLEOTIDE SEQUENCE [LARGE SCALE GENOMIC DNA]</scope>
    <source>
        <strain evidence="2 3">XZYJ18</strain>
    </source>
</reference>
<dbReference type="Proteomes" id="UP001595945">
    <property type="component" value="Unassembled WGS sequence"/>
</dbReference>
<feature type="transmembrane region" description="Helical" evidence="1">
    <location>
        <begin position="111"/>
        <end position="140"/>
    </location>
</feature>
<evidence type="ECO:0000256" key="1">
    <source>
        <dbReference type="SAM" id="Phobius"/>
    </source>
</evidence>
<dbReference type="AlphaFoldDB" id="A0ABD5Q2F6"/>
<keyword evidence="1" id="KW-0472">Membrane</keyword>
<keyword evidence="3" id="KW-1185">Reference proteome</keyword>
<dbReference type="Pfam" id="PF17647">
    <property type="entry name" value="DUF5518"/>
    <property type="match status" value="1"/>
</dbReference>
<organism evidence="2 3">
    <name type="scientific">Halorussus aquaticus</name>
    <dbReference type="NCBI Taxonomy" id="2953748"/>
    <lineage>
        <taxon>Archaea</taxon>
        <taxon>Methanobacteriati</taxon>
        <taxon>Methanobacteriota</taxon>
        <taxon>Stenosarchaea group</taxon>
        <taxon>Halobacteria</taxon>
        <taxon>Halobacteriales</taxon>
        <taxon>Haladaptataceae</taxon>
        <taxon>Halorussus</taxon>
    </lineage>
</organism>
<keyword evidence="1" id="KW-0812">Transmembrane</keyword>
<feature type="transmembrane region" description="Helical" evidence="1">
    <location>
        <begin position="52"/>
        <end position="68"/>
    </location>
</feature>
<dbReference type="GeneID" id="73044534"/>
<protein>
    <submittedName>
        <fullName evidence="2">DUF5518 domain-containing protein</fullName>
    </submittedName>
</protein>
<sequence length="155" mass="15799">MADPHVSLRQSIARSIGSGEFALSVLWGTVVGCLAVIVEYNLSQMLSDGHTVQYGLLVAGAVAGLLYADSWRAATEVGAFAGAIPILVLAPLAYLFGLVEFLPTLAIDGGVLIWAVGSVLLIYPALVLFGAVGGALGALVGYASKVVIGSGQQPD</sequence>
<dbReference type="InterPro" id="IPR040493">
    <property type="entry name" value="DUF5518"/>
</dbReference>
<gene>
    <name evidence="2" type="ORF">ACFO9K_10900</name>
</gene>
<keyword evidence="1" id="KW-1133">Transmembrane helix</keyword>
<comment type="caution">
    <text evidence="2">The sequence shown here is derived from an EMBL/GenBank/DDBJ whole genome shotgun (WGS) entry which is preliminary data.</text>
</comment>
<dbReference type="EMBL" id="JBHSHT010000001">
    <property type="protein sequence ID" value="MFC4824768.1"/>
    <property type="molecule type" value="Genomic_DNA"/>
</dbReference>
<feature type="transmembrane region" description="Helical" evidence="1">
    <location>
        <begin position="80"/>
        <end position="99"/>
    </location>
</feature>